<dbReference type="AlphaFoldDB" id="A0A195FKG1"/>
<gene>
    <name evidence="2" type="ORF">ALC56_04306</name>
</gene>
<protein>
    <submittedName>
        <fullName evidence="2">Uncharacterized protein</fullName>
    </submittedName>
</protein>
<sequence>MVTVTGNRNWLAHGDSQCPMNALHFHTSPGGQRERLTRLFNPQSIFDFSVIFILPSKGNRNNSARGKGPWTTTWSRRGGLTAVVRSTGKIASERKREPDGSSPLRPANSTLPYPAVPTTENSLAGSFSCPMIQPYVVIGTLCGKRTLLRSLQVRAYLPLASSTSRAARPGVVHRPAVVAGEIEIEIASSEDSTTARGGLSHRYEPLGRARREETEIEKGRGRWRLQGYTRPEQGLACYSTLCSYAIRATLRLRKAWRNERPGRTR</sequence>
<evidence type="ECO:0000256" key="1">
    <source>
        <dbReference type="SAM" id="MobiDB-lite"/>
    </source>
</evidence>
<accession>A0A195FKG1</accession>
<dbReference type="EMBL" id="KQ981490">
    <property type="protein sequence ID" value="KYN41155.1"/>
    <property type="molecule type" value="Genomic_DNA"/>
</dbReference>
<evidence type="ECO:0000313" key="2">
    <source>
        <dbReference type="EMBL" id="KYN41155.1"/>
    </source>
</evidence>
<keyword evidence="3" id="KW-1185">Reference proteome</keyword>
<proteinExistence type="predicted"/>
<name>A0A195FKG1_9HYME</name>
<evidence type="ECO:0000313" key="3">
    <source>
        <dbReference type="Proteomes" id="UP000078541"/>
    </source>
</evidence>
<organism evidence="2 3">
    <name type="scientific">Trachymyrmex septentrionalis</name>
    <dbReference type="NCBI Taxonomy" id="34720"/>
    <lineage>
        <taxon>Eukaryota</taxon>
        <taxon>Metazoa</taxon>
        <taxon>Ecdysozoa</taxon>
        <taxon>Arthropoda</taxon>
        <taxon>Hexapoda</taxon>
        <taxon>Insecta</taxon>
        <taxon>Pterygota</taxon>
        <taxon>Neoptera</taxon>
        <taxon>Endopterygota</taxon>
        <taxon>Hymenoptera</taxon>
        <taxon>Apocrita</taxon>
        <taxon>Aculeata</taxon>
        <taxon>Formicoidea</taxon>
        <taxon>Formicidae</taxon>
        <taxon>Myrmicinae</taxon>
        <taxon>Trachymyrmex</taxon>
    </lineage>
</organism>
<feature type="region of interest" description="Disordered" evidence="1">
    <location>
        <begin position="86"/>
        <end position="113"/>
    </location>
</feature>
<reference evidence="2 3" key="1">
    <citation type="submission" date="2016-03" db="EMBL/GenBank/DDBJ databases">
        <title>Trachymyrmex septentrionalis WGS genome.</title>
        <authorList>
            <person name="Nygaard S."/>
            <person name="Hu H."/>
            <person name="Boomsma J."/>
            <person name="Zhang G."/>
        </authorList>
    </citation>
    <scope>NUCLEOTIDE SEQUENCE [LARGE SCALE GENOMIC DNA]</scope>
    <source>
        <strain evidence="2">Tsep2-gDNA-1</strain>
        <tissue evidence="2">Whole body</tissue>
    </source>
</reference>
<dbReference type="Proteomes" id="UP000078541">
    <property type="component" value="Unassembled WGS sequence"/>
</dbReference>